<accession>A0ABP6J2T2</accession>
<sequence length="210" mass="19461">MGVELGAPLESAFADGRAMGGAGGGAMCGGADGVDEQGRRGPGGRGFAGAGGAVEADDGVEVDRCPSLVLGDFRERKSGVAGEVGLGDACGGGEVAADVAGEAVPEFAGVGVPEDVCGVVVAGGAQRLSDECIVCAVDGRAAEGTAVFAAVGASAGVAAGSVGGGAVDGAEAGGGEGDEEPGMFPDGVGDGFAAGESGADEVVGVSGVEV</sequence>
<evidence type="ECO:0000256" key="1">
    <source>
        <dbReference type="SAM" id="MobiDB-lite"/>
    </source>
</evidence>
<gene>
    <name evidence="2" type="ORF">GCM10020221_13900</name>
</gene>
<name>A0ABP6J2T2_STRTU</name>
<feature type="region of interest" description="Disordered" evidence="1">
    <location>
        <begin position="169"/>
        <end position="199"/>
    </location>
</feature>
<feature type="region of interest" description="Disordered" evidence="1">
    <location>
        <begin position="33"/>
        <end position="52"/>
    </location>
</feature>
<organism evidence="2 3">
    <name type="scientific">Streptomyces thioluteus</name>
    <dbReference type="NCBI Taxonomy" id="66431"/>
    <lineage>
        <taxon>Bacteria</taxon>
        <taxon>Bacillati</taxon>
        <taxon>Actinomycetota</taxon>
        <taxon>Actinomycetes</taxon>
        <taxon>Kitasatosporales</taxon>
        <taxon>Streptomycetaceae</taxon>
        <taxon>Streptomyces</taxon>
    </lineage>
</organism>
<dbReference type="EMBL" id="BAAAXZ010000051">
    <property type="protein sequence ID" value="GAA2918868.1"/>
    <property type="molecule type" value="Genomic_DNA"/>
</dbReference>
<comment type="caution">
    <text evidence="2">The sequence shown here is derived from an EMBL/GenBank/DDBJ whole genome shotgun (WGS) entry which is preliminary data.</text>
</comment>
<evidence type="ECO:0000313" key="3">
    <source>
        <dbReference type="Proteomes" id="UP001501102"/>
    </source>
</evidence>
<feature type="compositionally biased region" description="Gly residues" evidence="1">
    <location>
        <begin position="40"/>
        <end position="52"/>
    </location>
</feature>
<keyword evidence="3" id="KW-1185">Reference proteome</keyword>
<proteinExistence type="predicted"/>
<reference evidence="3" key="1">
    <citation type="journal article" date="2019" name="Int. J. Syst. Evol. Microbiol.">
        <title>The Global Catalogue of Microorganisms (GCM) 10K type strain sequencing project: providing services to taxonomists for standard genome sequencing and annotation.</title>
        <authorList>
            <consortium name="The Broad Institute Genomics Platform"/>
            <consortium name="The Broad Institute Genome Sequencing Center for Infectious Disease"/>
            <person name="Wu L."/>
            <person name="Ma J."/>
        </authorList>
    </citation>
    <scope>NUCLEOTIDE SEQUENCE [LARGE SCALE GENOMIC DNA]</scope>
    <source>
        <strain evidence="3">JCM 4087</strain>
    </source>
</reference>
<evidence type="ECO:0000313" key="2">
    <source>
        <dbReference type="EMBL" id="GAA2918868.1"/>
    </source>
</evidence>
<protein>
    <submittedName>
        <fullName evidence="2">Uncharacterized protein</fullName>
    </submittedName>
</protein>
<dbReference type="Proteomes" id="UP001501102">
    <property type="component" value="Unassembled WGS sequence"/>
</dbReference>